<dbReference type="EMBL" id="BLTE01000011">
    <property type="protein sequence ID" value="GFK94728.1"/>
    <property type="molecule type" value="Genomic_DNA"/>
</dbReference>
<dbReference type="AlphaFoldDB" id="A0A6V8LWT3"/>
<organism evidence="1 2">
    <name type="scientific">Fundidesulfovibrio magnetotacticus</name>
    <dbReference type="NCBI Taxonomy" id="2730080"/>
    <lineage>
        <taxon>Bacteria</taxon>
        <taxon>Pseudomonadati</taxon>
        <taxon>Thermodesulfobacteriota</taxon>
        <taxon>Desulfovibrionia</taxon>
        <taxon>Desulfovibrionales</taxon>
        <taxon>Desulfovibrionaceae</taxon>
        <taxon>Fundidesulfovibrio</taxon>
    </lineage>
</organism>
<protein>
    <submittedName>
        <fullName evidence="1">Uncharacterized protein</fullName>
    </submittedName>
</protein>
<gene>
    <name evidence="1" type="ORF">NNJEOMEG_02575</name>
</gene>
<sequence>MGEKVTMKTGLERRCVVLKETTFQGQAGQLRLLTGLTWGLEPTFFLACSEPEGLWQDLFADSPGNLPLLVEHIHRRVTAKPRDKEWGGLCRAMAGLVRQSRAGLTTTVRAIQTKASRSMRWRAA</sequence>
<name>A0A6V8LWT3_9BACT</name>
<evidence type="ECO:0000313" key="1">
    <source>
        <dbReference type="EMBL" id="GFK94728.1"/>
    </source>
</evidence>
<accession>A0A6V8LWT3</accession>
<proteinExistence type="predicted"/>
<comment type="caution">
    <text evidence="1">The sequence shown here is derived from an EMBL/GenBank/DDBJ whole genome shotgun (WGS) entry which is preliminary data.</text>
</comment>
<evidence type="ECO:0000313" key="2">
    <source>
        <dbReference type="Proteomes" id="UP000494245"/>
    </source>
</evidence>
<reference evidence="1 2" key="2">
    <citation type="submission" date="2020-05" db="EMBL/GenBank/DDBJ databases">
        <title>Draft genome sequence of Desulfovibrio sp. strainFSS-1.</title>
        <authorList>
            <person name="Shimoshige H."/>
            <person name="Kobayashi H."/>
            <person name="Maekawa T."/>
        </authorList>
    </citation>
    <scope>NUCLEOTIDE SEQUENCE [LARGE SCALE GENOMIC DNA]</scope>
    <source>
        <strain evidence="1 2">SIID29052-01</strain>
    </source>
</reference>
<dbReference type="Proteomes" id="UP000494245">
    <property type="component" value="Unassembled WGS sequence"/>
</dbReference>
<keyword evidence="2" id="KW-1185">Reference proteome</keyword>
<reference evidence="1 2" key="1">
    <citation type="submission" date="2020-04" db="EMBL/GenBank/DDBJ databases">
        <authorList>
            <consortium name="Desulfovibrio sp. FSS-1 genome sequencing consortium"/>
            <person name="Shimoshige H."/>
            <person name="Kobayashi H."/>
            <person name="Maekawa T."/>
        </authorList>
    </citation>
    <scope>NUCLEOTIDE SEQUENCE [LARGE SCALE GENOMIC DNA]</scope>
    <source>
        <strain evidence="1 2">SIID29052-01</strain>
    </source>
</reference>